<evidence type="ECO:0000256" key="3">
    <source>
        <dbReference type="RuleBase" id="RU000363"/>
    </source>
</evidence>
<protein>
    <submittedName>
        <fullName evidence="4">SDR family oxidoreductase</fullName>
    </submittedName>
</protein>
<dbReference type="OrthoDB" id="9790785at2"/>
<comment type="similarity">
    <text evidence="1 3">Belongs to the short-chain dehydrogenases/reductases (SDR) family.</text>
</comment>
<comment type="caution">
    <text evidence="4">The sequence shown here is derived from an EMBL/GenBank/DDBJ whole genome shotgun (WGS) entry which is preliminary data.</text>
</comment>
<dbReference type="PANTHER" id="PTHR44196:SF4">
    <property type="entry name" value="SHORT CHAIN DEHYDROGENASE"/>
    <property type="match status" value="1"/>
</dbReference>
<dbReference type="RefSeq" id="WP_127766558.1">
    <property type="nucleotide sequence ID" value="NZ_SADE01000003.1"/>
</dbReference>
<keyword evidence="2" id="KW-0560">Oxidoreductase</keyword>
<dbReference type="InterPro" id="IPR020904">
    <property type="entry name" value="Sc_DH/Rdtase_CS"/>
</dbReference>
<dbReference type="InterPro" id="IPR002347">
    <property type="entry name" value="SDR_fam"/>
</dbReference>
<proteinExistence type="inferred from homology"/>
<name>A0A3S2WPW2_9PROT</name>
<dbReference type="CDD" id="cd05233">
    <property type="entry name" value="SDR_c"/>
    <property type="match status" value="1"/>
</dbReference>
<dbReference type="PROSITE" id="PS00061">
    <property type="entry name" value="ADH_SHORT"/>
    <property type="match status" value="1"/>
</dbReference>
<dbReference type="AlphaFoldDB" id="A0A3S2WPW2"/>
<keyword evidence="5" id="KW-1185">Reference proteome</keyword>
<dbReference type="Pfam" id="PF00106">
    <property type="entry name" value="adh_short"/>
    <property type="match status" value="1"/>
</dbReference>
<evidence type="ECO:0000313" key="4">
    <source>
        <dbReference type="EMBL" id="RVU34591.1"/>
    </source>
</evidence>
<dbReference type="Gene3D" id="3.40.50.720">
    <property type="entry name" value="NAD(P)-binding Rossmann-like Domain"/>
    <property type="match status" value="1"/>
</dbReference>
<dbReference type="GO" id="GO:0016020">
    <property type="term" value="C:membrane"/>
    <property type="evidence" value="ECO:0007669"/>
    <property type="project" value="TreeGrafter"/>
</dbReference>
<dbReference type="GO" id="GO:0016491">
    <property type="term" value="F:oxidoreductase activity"/>
    <property type="evidence" value="ECO:0007669"/>
    <property type="project" value="UniProtKB-KW"/>
</dbReference>
<sequence length="252" mass="26736">MTDISTSTASETSGAGEGRLAGRVALVTGASRGIGFAVARRFAAEGAHVIATARTVGGLEELDDLVQADGNTITLAPVDLLQLDQIDVLCASIYQRFKKLDILIGNAGMLGKLTPMAHADPKEWQRVFALNVHANQRLIRACDAVLRQSDAGRAVFVTSGAAQGTKPYWASYGASKAALDALVKTYAEETRKTNLRVNLLSPGPVATGMRAQAFPGEKPETITQPEQVAELFVSLSEPSCTKHGEIVRFGDQ</sequence>
<dbReference type="Proteomes" id="UP000287447">
    <property type="component" value="Unassembled WGS sequence"/>
</dbReference>
<dbReference type="PRINTS" id="PR00080">
    <property type="entry name" value="SDRFAMILY"/>
</dbReference>
<accession>A0A3S2WPW2</accession>
<evidence type="ECO:0000256" key="2">
    <source>
        <dbReference type="ARBA" id="ARBA00023002"/>
    </source>
</evidence>
<dbReference type="SUPFAM" id="SSF51735">
    <property type="entry name" value="NAD(P)-binding Rossmann-fold domains"/>
    <property type="match status" value="1"/>
</dbReference>
<evidence type="ECO:0000313" key="5">
    <source>
        <dbReference type="Proteomes" id="UP000287447"/>
    </source>
</evidence>
<dbReference type="PRINTS" id="PR00081">
    <property type="entry name" value="GDHRDH"/>
</dbReference>
<dbReference type="EMBL" id="SADE01000003">
    <property type="protein sequence ID" value="RVU34591.1"/>
    <property type="molecule type" value="Genomic_DNA"/>
</dbReference>
<reference evidence="5" key="1">
    <citation type="submission" date="2019-01" db="EMBL/GenBank/DDBJ databases">
        <title>Gri0909 isolated from a small marine red alga.</title>
        <authorList>
            <person name="Kim J."/>
            <person name="Jeong S.E."/>
            <person name="Jeon C.O."/>
        </authorList>
    </citation>
    <scope>NUCLEOTIDE SEQUENCE [LARGE SCALE GENOMIC DNA]</scope>
    <source>
        <strain evidence="5">Gri0909</strain>
    </source>
</reference>
<dbReference type="InterPro" id="IPR036291">
    <property type="entry name" value="NAD(P)-bd_dom_sf"/>
</dbReference>
<gene>
    <name evidence="4" type="ORF">EOI86_17145</name>
</gene>
<evidence type="ECO:0000256" key="1">
    <source>
        <dbReference type="ARBA" id="ARBA00006484"/>
    </source>
</evidence>
<dbReference type="PANTHER" id="PTHR44196">
    <property type="entry name" value="DEHYDROGENASE/REDUCTASE SDR FAMILY MEMBER 7B"/>
    <property type="match status" value="1"/>
</dbReference>
<organism evidence="4 5">
    <name type="scientific">Hwanghaeella grinnelliae</name>
    <dbReference type="NCBI Taxonomy" id="2500179"/>
    <lineage>
        <taxon>Bacteria</taxon>
        <taxon>Pseudomonadati</taxon>
        <taxon>Pseudomonadota</taxon>
        <taxon>Alphaproteobacteria</taxon>
        <taxon>Rhodospirillales</taxon>
        <taxon>Rhodospirillaceae</taxon>
        <taxon>Hwanghaeella</taxon>
    </lineage>
</organism>